<proteinExistence type="inferred from homology"/>
<feature type="transmembrane region" description="Helical" evidence="15">
    <location>
        <begin position="369"/>
        <end position="396"/>
    </location>
</feature>
<dbReference type="GO" id="GO:0016020">
    <property type="term" value="C:membrane"/>
    <property type="evidence" value="ECO:0007669"/>
    <property type="project" value="UniProtKB-SubCell"/>
</dbReference>
<evidence type="ECO:0000313" key="20">
    <source>
        <dbReference type="Proteomes" id="UP000276103"/>
    </source>
</evidence>
<evidence type="ECO:0000256" key="1">
    <source>
        <dbReference type="ARBA" id="ARBA00004127"/>
    </source>
</evidence>
<comment type="subcellular location">
    <subcellularLocation>
        <location evidence="1">Endomembrane system</location>
        <topology evidence="1">Multi-pass membrane protein</topology>
    </subcellularLocation>
    <subcellularLocation>
        <location evidence="14">Membrane</location>
        <topology evidence="14">Multi-pass membrane protein</topology>
    </subcellularLocation>
</comment>
<evidence type="ECO:0000256" key="2">
    <source>
        <dbReference type="ARBA" id="ARBA00008200"/>
    </source>
</evidence>
<feature type="transmembrane region" description="Helical" evidence="15">
    <location>
        <begin position="626"/>
        <end position="644"/>
    </location>
</feature>
<keyword evidence="10 15" id="KW-0472">Membrane</keyword>
<dbReference type="EMBL" id="RSCM01000008">
    <property type="protein sequence ID" value="RUS96150.1"/>
    <property type="molecule type" value="Genomic_DNA"/>
</dbReference>
<feature type="transmembrane region" description="Helical" evidence="15">
    <location>
        <begin position="522"/>
        <end position="546"/>
    </location>
</feature>
<dbReference type="InterPro" id="IPR001750">
    <property type="entry name" value="ND/Mrp_TM"/>
</dbReference>
<keyword evidence="3 14" id="KW-0812">Transmembrane</keyword>
<keyword evidence="8 15" id="KW-1133">Transmembrane helix</keyword>
<name>A0A3S1C365_ANAVA</name>
<dbReference type="NCBIfam" id="NF005141">
    <property type="entry name" value="PRK06590.1"/>
    <property type="match status" value="1"/>
</dbReference>
<dbReference type="Proteomes" id="UP000276103">
    <property type="component" value="Unassembled WGS sequence"/>
</dbReference>
<dbReference type="GO" id="GO:0015990">
    <property type="term" value="P:electron transport coupled proton transport"/>
    <property type="evidence" value="ECO:0007669"/>
    <property type="project" value="TreeGrafter"/>
</dbReference>
<keyword evidence="4" id="KW-0874">Quinone</keyword>
<evidence type="ECO:0000256" key="5">
    <source>
        <dbReference type="ARBA" id="ARBA00022857"/>
    </source>
</evidence>
<feature type="transmembrane region" description="Helical" evidence="15">
    <location>
        <begin position="209"/>
        <end position="230"/>
    </location>
</feature>
<comment type="catalytic activity">
    <reaction evidence="12">
        <text>a plastoquinone + NADPH + (n+1) H(+)(in) = a plastoquinol + NADP(+) + n H(+)(out)</text>
        <dbReference type="Rhea" id="RHEA:42612"/>
        <dbReference type="Rhea" id="RHEA-COMP:9561"/>
        <dbReference type="Rhea" id="RHEA-COMP:9562"/>
        <dbReference type="ChEBI" id="CHEBI:15378"/>
        <dbReference type="ChEBI" id="CHEBI:17757"/>
        <dbReference type="ChEBI" id="CHEBI:57783"/>
        <dbReference type="ChEBI" id="CHEBI:58349"/>
        <dbReference type="ChEBI" id="CHEBI:62192"/>
    </reaction>
</comment>
<dbReference type="InterPro" id="IPR001516">
    <property type="entry name" value="Proton_antipo_N"/>
</dbReference>
<dbReference type="Gene3D" id="1.20.5.2700">
    <property type="match status" value="1"/>
</dbReference>
<protein>
    <submittedName>
        <fullName evidence="19">Oxidoreductase</fullName>
    </submittedName>
</protein>
<dbReference type="NCBIfam" id="TIGR01974">
    <property type="entry name" value="NDH_I_L"/>
    <property type="match status" value="1"/>
</dbReference>
<feature type="transmembrane region" description="Helical" evidence="15">
    <location>
        <begin position="276"/>
        <end position="297"/>
    </location>
</feature>
<dbReference type="GO" id="GO:0012505">
    <property type="term" value="C:endomembrane system"/>
    <property type="evidence" value="ECO:0007669"/>
    <property type="project" value="UniProtKB-SubCell"/>
</dbReference>
<organism evidence="19 20">
    <name type="scientific">Trichormus variabilis SAG 1403-4b</name>
    <dbReference type="NCBI Taxonomy" id="447716"/>
    <lineage>
        <taxon>Bacteria</taxon>
        <taxon>Bacillati</taxon>
        <taxon>Cyanobacteriota</taxon>
        <taxon>Cyanophyceae</taxon>
        <taxon>Nostocales</taxon>
        <taxon>Nostocaceae</taxon>
        <taxon>Trichormus</taxon>
    </lineage>
</organism>
<dbReference type="PRINTS" id="PR01435">
    <property type="entry name" value="NPOXDRDTASE5"/>
</dbReference>
<comment type="function">
    <text evidence="11">NDH-1 shuttles electrons from NAD(P)H, via FMN and iron-sulfur (Fe-S) centers, to quinones in the respiratory chain. The immediate electron acceptor for the enzyme in this species is believed to be plastoquinone. Couples the redox reaction to proton translocation (for every two electrons transferred, four hydrogen ions are translocated across the cytoplasmic membrane), and thus conserves the redox energy in a proton gradient.</text>
</comment>
<feature type="domain" description="NADH-Ubiquinone oxidoreductase (complex I) chain 5 N-terminal" evidence="17">
    <location>
        <begin position="24"/>
        <end position="74"/>
    </location>
</feature>
<evidence type="ECO:0000256" key="11">
    <source>
        <dbReference type="ARBA" id="ARBA00025624"/>
    </source>
</evidence>
<feature type="transmembrane region" description="Helical" evidence="15">
    <location>
        <begin position="339"/>
        <end position="357"/>
    </location>
</feature>
<feature type="transmembrane region" description="Helical" evidence="15">
    <location>
        <begin position="473"/>
        <end position="493"/>
    </location>
</feature>
<evidence type="ECO:0000256" key="10">
    <source>
        <dbReference type="ARBA" id="ARBA00023136"/>
    </source>
</evidence>
<keyword evidence="9" id="KW-0520">NAD</keyword>
<dbReference type="NCBIfam" id="NF005626">
    <property type="entry name" value="PRK07376.1"/>
    <property type="match status" value="1"/>
</dbReference>
<evidence type="ECO:0000256" key="13">
    <source>
        <dbReference type="ARBA" id="ARBA00048026"/>
    </source>
</evidence>
<feature type="transmembrane region" description="Helical" evidence="15">
    <location>
        <begin position="96"/>
        <end position="115"/>
    </location>
</feature>
<feature type="transmembrane region" description="Helical" evidence="15">
    <location>
        <begin position="38"/>
        <end position="59"/>
    </location>
</feature>
<feature type="transmembrane region" description="Helical" evidence="15">
    <location>
        <begin position="136"/>
        <end position="157"/>
    </location>
</feature>
<feature type="transmembrane region" description="Helical" evidence="15">
    <location>
        <begin position="71"/>
        <end position="90"/>
    </location>
</feature>
<dbReference type="PANTHER" id="PTHR42829">
    <property type="entry name" value="NADH-UBIQUINONE OXIDOREDUCTASE CHAIN 5"/>
    <property type="match status" value="1"/>
</dbReference>
<evidence type="ECO:0000256" key="12">
    <source>
        <dbReference type="ARBA" id="ARBA00047726"/>
    </source>
</evidence>
<feature type="transmembrane region" description="Helical" evidence="15">
    <location>
        <begin position="169"/>
        <end position="188"/>
    </location>
</feature>
<accession>A0A3S1C365</accession>
<dbReference type="GO" id="GO:0042773">
    <property type="term" value="P:ATP synthesis coupled electron transport"/>
    <property type="evidence" value="ECO:0007669"/>
    <property type="project" value="InterPro"/>
</dbReference>
<dbReference type="InterPro" id="IPR002128">
    <property type="entry name" value="NADH_UbQ_OxRdtase_chlpt_su5_C"/>
</dbReference>
<comment type="caution">
    <text evidence="19">The sequence shown here is derived from an EMBL/GenBank/DDBJ whole genome shotgun (WGS) entry which is preliminary data.</text>
</comment>
<evidence type="ECO:0000256" key="14">
    <source>
        <dbReference type="RuleBase" id="RU000320"/>
    </source>
</evidence>
<keyword evidence="20" id="KW-1185">Reference proteome</keyword>
<feature type="domain" description="NADH:quinone oxidoreductase/Mrp antiporter transmembrane" evidence="16">
    <location>
        <begin position="90"/>
        <end position="391"/>
    </location>
</feature>
<evidence type="ECO:0000259" key="18">
    <source>
        <dbReference type="Pfam" id="PF01010"/>
    </source>
</evidence>
<dbReference type="PRINTS" id="PR01434">
    <property type="entry name" value="NADHDHGNASE5"/>
</dbReference>
<sequence length="645" mass="70280">MGLSLALLWSQIQGHEPYLCTLEWASAGNFHLTMGYTIDHLTALMLVIVTTVAFLVMIYTDGYMAHDPGYVRFYAYLSLFGSSMLGLVVSPNLVQIYIFWELVGMCSYLLVGFWYDRKAAADACQKAFVTNRVGDFGLLLGILGLFWATGSFDFMIMGDRLSELVETGSISNFLAILFAILVFLGPVAKSAQFPLHVWLPDAMEGPTPISALIHAATMVAAGVFLIARMYPVFEHVPAAMNVIAFTGAFTAFLGATIAITQNDIKKGLAYSTISQLGYMVMAMGVGAYSAGLFHLMTHAYFKAMLFLGSGSVIHGMEGVVGHDAVLAQDMRLMGGLRKYMPATGITFLIGCLAISGVPPFAGFWSKDEILGAAFAANPLLWFIGWLTAGITAFYMFRMYFSTFEGKFRGNDEKIKTQLKNAAAAAAEKLGAVELAPNFGPGAMKTGELAAHDSHDSHGHHSTSPHESPWTMTLPLLVLAIPSMLIGLVGTPYANYFEQFIYSPNESLAEVMEKAAEFDPHEFYIMAGSSVAISVVGITLAVLMYLARKIDPAAIASKIKPLYELSLNKWYFDDIYHRVFVLGLRRVARQVMEVDFRVVDGAVNLTGIFTLVSGEGLKYLESGRVQFYALIVFGAVLGLVIVFGVT</sequence>
<evidence type="ECO:0000259" key="16">
    <source>
        <dbReference type="Pfam" id="PF00361"/>
    </source>
</evidence>
<feature type="transmembrane region" description="Helical" evidence="15">
    <location>
        <begin position="242"/>
        <end position="264"/>
    </location>
</feature>
<evidence type="ECO:0000256" key="6">
    <source>
        <dbReference type="ARBA" id="ARBA00022957"/>
    </source>
</evidence>
<dbReference type="PANTHER" id="PTHR42829:SF2">
    <property type="entry name" value="NADH-UBIQUINONE OXIDOREDUCTASE CHAIN 5"/>
    <property type="match status" value="1"/>
</dbReference>
<evidence type="ECO:0000259" key="17">
    <source>
        <dbReference type="Pfam" id="PF00662"/>
    </source>
</evidence>
<dbReference type="Pfam" id="PF00662">
    <property type="entry name" value="Proton_antipo_N"/>
    <property type="match status" value="1"/>
</dbReference>
<dbReference type="InterPro" id="IPR003945">
    <property type="entry name" value="NU5C-like"/>
</dbReference>
<gene>
    <name evidence="19" type="primary">ndhF</name>
    <name evidence="19" type="ORF">DSM107003_28120</name>
</gene>
<evidence type="ECO:0000313" key="19">
    <source>
        <dbReference type="EMBL" id="RUS96150.1"/>
    </source>
</evidence>
<reference evidence="19 20" key="1">
    <citation type="journal article" date="2019" name="Genome Biol. Evol.">
        <title>Day and night: Metabolic profiles and evolutionary relationships of six axenic non-marine cyanobacteria.</title>
        <authorList>
            <person name="Will S.E."/>
            <person name="Henke P."/>
            <person name="Boedeker C."/>
            <person name="Huang S."/>
            <person name="Brinkmann H."/>
            <person name="Rohde M."/>
            <person name="Jarek M."/>
            <person name="Friedl T."/>
            <person name="Seufert S."/>
            <person name="Schumacher M."/>
            <person name="Overmann J."/>
            <person name="Neumann-Schaal M."/>
            <person name="Petersen J."/>
        </authorList>
    </citation>
    <scope>NUCLEOTIDE SEQUENCE [LARGE SCALE GENOMIC DNA]</scope>
    <source>
        <strain evidence="19 20">SAG 1403-4b</strain>
    </source>
</reference>
<dbReference type="Pfam" id="PF00361">
    <property type="entry name" value="Proton_antipo_M"/>
    <property type="match status" value="1"/>
</dbReference>
<evidence type="ECO:0000256" key="7">
    <source>
        <dbReference type="ARBA" id="ARBA00022967"/>
    </source>
</evidence>
<dbReference type="Pfam" id="PF01010">
    <property type="entry name" value="Proton_antipo_C"/>
    <property type="match status" value="1"/>
</dbReference>
<evidence type="ECO:0000256" key="9">
    <source>
        <dbReference type="ARBA" id="ARBA00023027"/>
    </source>
</evidence>
<keyword evidence="6" id="KW-0618">Plastoquinone</keyword>
<evidence type="ECO:0000256" key="8">
    <source>
        <dbReference type="ARBA" id="ARBA00022989"/>
    </source>
</evidence>
<evidence type="ECO:0000256" key="3">
    <source>
        <dbReference type="ARBA" id="ARBA00022692"/>
    </source>
</evidence>
<feature type="domain" description="NADH:ubiquinone/plastoquinone oxidoreductase chloroplast chain 5 C-terminal" evidence="18">
    <location>
        <begin position="458"/>
        <end position="591"/>
    </location>
</feature>
<dbReference type="AlphaFoldDB" id="A0A3S1C365"/>
<comment type="similarity">
    <text evidence="2">Belongs to the complex I subunit 5 family.</text>
</comment>
<feature type="transmembrane region" description="Helical" evidence="15">
    <location>
        <begin position="303"/>
        <end position="327"/>
    </location>
</feature>
<dbReference type="GO" id="GO:0003954">
    <property type="term" value="F:NADH dehydrogenase activity"/>
    <property type="evidence" value="ECO:0007669"/>
    <property type="project" value="TreeGrafter"/>
</dbReference>
<evidence type="ECO:0000256" key="4">
    <source>
        <dbReference type="ARBA" id="ARBA00022719"/>
    </source>
</evidence>
<dbReference type="InterPro" id="IPR018393">
    <property type="entry name" value="NADHpl_OxRdtase_5_subgr"/>
</dbReference>
<keyword evidence="5" id="KW-0521">NADP</keyword>
<keyword evidence="7" id="KW-1278">Translocase</keyword>
<dbReference type="GO" id="GO:0048038">
    <property type="term" value="F:quinone binding"/>
    <property type="evidence" value="ECO:0007669"/>
    <property type="project" value="UniProtKB-KW"/>
</dbReference>
<evidence type="ECO:0000256" key="15">
    <source>
        <dbReference type="SAM" id="Phobius"/>
    </source>
</evidence>
<comment type="catalytic activity">
    <reaction evidence="13">
        <text>a plastoquinone + NADH + (n+1) H(+)(in) = a plastoquinol + NAD(+) + n H(+)(out)</text>
        <dbReference type="Rhea" id="RHEA:42608"/>
        <dbReference type="Rhea" id="RHEA-COMP:9561"/>
        <dbReference type="Rhea" id="RHEA-COMP:9562"/>
        <dbReference type="ChEBI" id="CHEBI:15378"/>
        <dbReference type="ChEBI" id="CHEBI:17757"/>
        <dbReference type="ChEBI" id="CHEBI:57540"/>
        <dbReference type="ChEBI" id="CHEBI:57945"/>
        <dbReference type="ChEBI" id="CHEBI:62192"/>
    </reaction>
</comment>
<dbReference type="GO" id="GO:0008137">
    <property type="term" value="F:NADH dehydrogenase (ubiquinone) activity"/>
    <property type="evidence" value="ECO:0007669"/>
    <property type="project" value="InterPro"/>
</dbReference>